<sequence>MKVLNLRAGRDHSPIKWLAITLTVALLATPAYAAGTISNALSAREAGRGGTNLGFGDNGVLLHDNAAGMQGLFGDCGCSDCRCSDSYIDIGGAGLFTDLSYSDDDNPTTDAADNPTGLGYFMMARRWNEDIVLGFGAFAPAGFASDYDLQGPATLPGTHTYKSFGALVRILPGISVRMTDRWTVGATLGTAVSHVEIEGPYYLNSGPLRGTPTMLDIQATGAALSWSCGTQYAVSDRTTIGVHYQSENEFKSDGKAAVDITPLGRSYYDVEFGLTWARSVGVGIMHQVDSCQRIGLDFEWEDWSSAYDNANLVFTNPTNPVFRTVAGPKIDEVFPLRWKDALIVSTGYERDLDDHRTVRLGYRYQDNPIPAATTSTYLQTTLQHHFSAGYGFKHSGWEIDTAYQFAFAPDVHTGTSAYPGDDFSNATVSTQTHMVFVSAMRRF</sequence>
<keyword evidence="7" id="KW-0998">Cell outer membrane</keyword>
<evidence type="ECO:0000256" key="7">
    <source>
        <dbReference type="ARBA" id="ARBA00023237"/>
    </source>
</evidence>
<evidence type="ECO:0000256" key="2">
    <source>
        <dbReference type="ARBA" id="ARBA00008163"/>
    </source>
</evidence>
<proteinExistence type="inferred from homology"/>
<comment type="caution">
    <text evidence="9">The sequence shown here is derived from an EMBL/GenBank/DDBJ whole genome shotgun (WGS) entry which is preliminary data.</text>
</comment>
<evidence type="ECO:0000256" key="5">
    <source>
        <dbReference type="ARBA" id="ARBA00022729"/>
    </source>
</evidence>
<comment type="subcellular location">
    <subcellularLocation>
        <location evidence="1">Cell outer membrane</location>
        <topology evidence="1">Multi-pass membrane protein</topology>
    </subcellularLocation>
</comment>
<dbReference type="SUPFAM" id="SSF56935">
    <property type="entry name" value="Porins"/>
    <property type="match status" value="1"/>
</dbReference>
<evidence type="ECO:0000313" key="10">
    <source>
        <dbReference type="Proteomes" id="UP001500840"/>
    </source>
</evidence>
<keyword evidence="3" id="KW-1134">Transmembrane beta strand</keyword>
<dbReference type="Proteomes" id="UP001500840">
    <property type="component" value="Unassembled WGS sequence"/>
</dbReference>
<evidence type="ECO:0000256" key="6">
    <source>
        <dbReference type="ARBA" id="ARBA00023136"/>
    </source>
</evidence>
<evidence type="ECO:0000256" key="8">
    <source>
        <dbReference type="SAM" id="SignalP"/>
    </source>
</evidence>
<dbReference type="EMBL" id="BAABGA010000064">
    <property type="protein sequence ID" value="GAA4462729.1"/>
    <property type="molecule type" value="Genomic_DNA"/>
</dbReference>
<evidence type="ECO:0008006" key="11">
    <source>
        <dbReference type="Google" id="ProtNLM"/>
    </source>
</evidence>
<dbReference type="InterPro" id="IPR005017">
    <property type="entry name" value="OMPP1/FadL/TodX"/>
</dbReference>
<name>A0ABP8NBA6_9BACT</name>
<dbReference type="PANTHER" id="PTHR35093">
    <property type="entry name" value="OUTER MEMBRANE PROTEIN NMB0088-RELATED"/>
    <property type="match status" value="1"/>
</dbReference>
<keyword evidence="4" id="KW-0812">Transmembrane</keyword>
<dbReference type="RefSeq" id="WP_345326028.1">
    <property type="nucleotide sequence ID" value="NZ_BAABGA010000064.1"/>
</dbReference>
<keyword evidence="6" id="KW-0472">Membrane</keyword>
<dbReference type="Pfam" id="PF03349">
    <property type="entry name" value="Toluene_X"/>
    <property type="match status" value="1"/>
</dbReference>
<evidence type="ECO:0000256" key="3">
    <source>
        <dbReference type="ARBA" id="ARBA00022452"/>
    </source>
</evidence>
<evidence type="ECO:0000256" key="4">
    <source>
        <dbReference type="ARBA" id="ARBA00022692"/>
    </source>
</evidence>
<keyword evidence="10" id="KW-1185">Reference proteome</keyword>
<reference evidence="10" key="1">
    <citation type="journal article" date="2019" name="Int. J. Syst. Evol. Microbiol.">
        <title>The Global Catalogue of Microorganisms (GCM) 10K type strain sequencing project: providing services to taxonomists for standard genome sequencing and annotation.</title>
        <authorList>
            <consortium name="The Broad Institute Genomics Platform"/>
            <consortium name="The Broad Institute Genome Sequencing Center for Infectious Disease"/>
            <person name="Wu L."/>
            <person name="Ma J."/>
        </authorList>
    </citation>
    <scope>NUCLEOTIDE SEQUENCE [LARGE SCALE GENOMIC DNA]</scope>
    <source>
        <strain evidence="10">JCM 17759</strain>
    </source>
</reference>
<keyword evidence="5 8" id="KW-0732">Signal</keyword>
<feature type="signal peptide" evidence="8">
    <location>
        <begin position="1"/>
        <end position="33"/>
    </location>
</feature>
<dbReference type="PANTHER" id="PTHR35093:SF8">
    <property type="entry name" value="OUTER MEMBRANE PROTEIN NMB0088-RELATED"/>
    <property type="match status" value="1"/>
</dbReference>
<dbReference type="Gene3D" id="2.40.160.60">
    <property type="entry name" value="Outer membrane protein transport protein (OMPP1/FadL/TodX)"/>
    <property type="match status" value="1"/>
</dbReference>
<feature type="chain" id="PRO_5046456199" description="Outer membrane protein transport protein (OMPP1/FadL/TodX)" evidence="8">
    <location>
        <begin position="34"/>
        <end position="443"/>
    </location>
</feature>
<evidence type="ECO:0000313" key="9">
    <source>
        <dbReference type="EMBL" id="GAA4462729.1"/>
    </source>
</evidence>
<organism evidence="9 10">
    <name type="scientific">Novipirellula rosea</name>
    <dbReference type="NCBI Taxonomy" id="1031540"/>
    <lineage>
        <taxon>Bacteria</taxon>
        <taxon>Pseudomonadati</taxon>
        <taxon>Planctomycetota</taxon>
        <taxon>Planctomycetia</taxon>
        <taxon>Pirellulales</taxon>
        <taxon>Pirellulaceae</taxon>
        <taxon>Novipirellula</taxon>
    </lineage>
</organism>
<evidence type="ECO:0000256" key="1">
    <source>
        <dbReference type="ARBA" id="ARBA00004571"/>
    </source>
</evidence>
<accession>A0ABP8NBA6</accession>
<gene>
    <name evidence="9" type="ORF">GCM10023156_46950</name>
</gene>
<protein>
    <recommendedName>
        <fullName evidence="11">Outer membrane protein transport protein (OMPP1/FadL/TodX)</fullName>
    </recommendedName>
</protein>
<comment type="similarity">
    <text evidence="2">Belongs to the OmpP1/FadL family.</text>
</comment>